<protein>
    <recommendedName>
        <fullName evidence="2">histidine kinase</fullName>
        <ecNumber evidence="2">2.7.13.3</ecNumber>
    </recommendedName>
</protein>
<dbReference type="PANTHER" id="PTHR43047">
    <property type="entry name" value="TWO-COMPONENT HISTIDINE PROTEIN KINASE"/>
    <property type="match status" value="1"/>
</dbReference>
<evidence type="ECO:0000256" key="7">
    <source>
        <dbReference type="SAM" id="Coils"/>
    </source>
</evidence>
<dbReference type="InterPro" id="IPR036097">
    <property type="entry name" value="HisK_dim/P_sf"/>
</dbReference>
<comment type="catalytic activity">
    <reaction evidence="1">
        <text>ATP + protein L-histidine = ADP + protein N-phospho-L-histidine.</text>
        <dbReference type="EC" id="2.7.13.3"/>
    </reaction>
</comment>
<feature type="transmembrane region" description="Helical" evidence="8">
    <location>
        <begin position="185"/>
        <end position="206"/>
    </location>
</feature>
<evidence type="ECO:0000259" key="10">
    <source>
        <dbReference type="PROSITE" id="PS50110"/>
    </source>
</evidence>
<dbReference type="Proteomes" id="UP000248079">
    <property type="component" value="Unassembled WGS sequence"/>
</dbReference>
<keyword evidence="8" id="KW-0812">Transmembrane</keyword>
<dbReference type="GO" id="GO:0000155">
    <property type="term" value="F:phosphorelay sensor kinase activity"/>
    <property type="evidence" value="ECO:0007669"/>
    <property type="project" value="InterPro"/>
</dbReference>
<dbReference type="CDD" id="cd16922">
    <property type="entry name" value="HATPase_EvgS-ArcB-TorS-like"/>
    <property type="match status" value="1"/>
</dbReference>
<evidence type="ECO:0000256" key="1">
    <source>
        <dbReference type="ARBA" id="ARBA00000085"/>
    </source>
</evidence>
<comment type="caution">
    <text evidence="11">The sequence shown here is derived from an EMBL/GenBank/DDBJ whole genome shotgun (WGS) entry which is preliminary data.</text>
</comment>
<keyword evidence="7" id="KW-0175">Coiled coil</keyword>
<dbReference type="Gene3D" id="1.10.287.130">
    <property type="match status" value="1"/>
</dbReference>
<keyword evidence="5" id="KW-0418">Kinase</keyword>
<dbReference type="InterPro" id="IPR011006">
    <property type="entry name" value="CheY-like_superfamily"/>
</dbReference>
<dbReference type="SUPFAM" id="SSF47384">
    <property type="entry name" value="Homodimeric domain of signal transducing histidine kinase"/>
    <property type="match status" value="1"/>
</dbReference>
<evidence type="ECO:0000256" key="5">
    <source>
        <dbReference type="ARBA" id="ARBA00022777"/>
    </source>
</evidence>
<dbReference type="EMBL" id="QFLI01000003">
    <property type="protein sequence ID" value="PXY01777.1"/>
    <property type="molecule type" value="Genomic_DNA"/>
</dbReference>
<dbReference type="SMART" id="SM00387">
    <property type="entry name" value="HATPase_c"/>
    <property type="match status" value="1"/>
</dbReference>
<keyword evidence="4" id="KW-0808">Transferase</keyword>
<evidence type="ECO:0000259" key="9">
    <source>
        <dbReference type="PROSITE" id="PS50109"/>
    </source>
</evidence>
<evidence type="ECO:0000313" key="11">
    <source>
        <dbReference type="EMBL" id="PXY01777.1"/>
    </source>
</evidence>
<feature type="domain" description="Response regulatory" evidence="10">
    <location>
        <begin position="537"/>
        <end position="652"/>
    </location>
</feature>
<feature type="modified residue" description="4-aspartylphosphate" evidence="6">
    <location>
        <position position="587"/>
    </location>
</feature>
<keyword evidence="8" id="KW-0472">Membrane</keyword>
<dbReference type="AlphaFoldDB" id="A0A2V4A1P8"/>
<dbReference type="SMART" id="SM00388">
    <property type="entry name" value="HisKA"/>
    <property type="match status" value="1"/>
</dbReference>
<dbReference type="InterPro" id="IPR003594">
    <property type="entry name" value="HATPase_dom"/>
</dbReference>
<dbReference type="CDD" id="cd17546">
    <property type="entry name" value="REC_hyHK_CKI1_RcsC-like"/>
    <property type="match status" value="1"/>
</dbReference>
<dbReference type="PANTHER" id="PTHR43047:SF72">
    <property type="entry name" value="OSMOSENSING HISTIDINE PROTEIN KINASE SLN1"/>
    <property type="match status" value="1"/>
</dbReference>
<dbReference type="OrthoDB" id="9796457at2"/>
<proteinExistence type="predicted"/>
<dbReference type="InterPro" id="IPR005467">
    <property type="entry name" value="His_kinase_dom"/>
</dbReference>
<dbReference type="SMART" id="SM00448">
    <property type="entry name" value="REC"/>
    <property type="match status" value="1"/>
</dbReference>
<keyword evidence="12" id="KW-1185">Reference proteome</keyword>
<name>A0A2V4A1P8_9BACT</name>
<dbReference type="RefSeq" id="WP_110360586.1">
    <property type="nucleotide sequence ID" value="NZ_QFLI01000003.1"/>
</dbReference>
<dbReference type="Gene3D" id="3.30.565.10">
    <property type="entry name" value="Histidine kinase-like ATPase, C-terminal domain"/>
    <property type="match status" value="1"/>
</dbReference>
<dbReference type="InterPro" id="IPR024478">
    <property type="entry name" value="HlyB_4HB_MCP"/>
</dbReference>
<gene>
    <name evidence="11" type="ORF">DF185_09950</name>
</gene>
<dbReference type="Pfam" id="PF12729">
    <property type="entry name" value="4HB_MCP_1"/>
    <property type="match status" value="1"/>
</dbReference>
<dbReference type="InterPro" id="IPR001789">
    <property type="entry name" value="Sig_transdc_resp-reg_receiver"/>
</dbReference>
<organism evidence="11 12">
    <name type="scientific">Marinifilum breve</name>
    <dbReference type="NCBI Taxonomy" id="2184082"/>
    <lineage>
        <taxon>Bacteria</taxon>
        <taxon>Pseudomonadati</taxon>
        <taxon>Bacteroidota</taxon>
        <taxon>Bacteroidia</taxon>
        <taxon>Marinilabiliales</taxon>
        <taxon>Marinifilaceae</taxon>
    </lineage>
</organism>
<dbReference type="InterPro" id="IPR003661">
    <property type="entry name" value="HisK_dim/P_dom"/>
</dbReference>
<feature type="transmembrane region" description="Helical" evidence="8">
    <location>
        <begin position="6"/>
        <end position="30"/>
    </location>
</feature>
<dbReference type="InterPro" id="IPR004358">
    <property type="entry name" value="Sig_transdc_His_kin-like_C"/>
</dbReference>
<feature type="coiled-coil region" evidence="7">
    <location>
        <begin position="251"/>
        <end position="289"/>
    </location>
</feature>
<dbReference type="Gene3D" id="3.40.50.2300">
    <property type="match status" value="1"/>
</dbReference>
<dbReference type="PRINTS" id="PR00344">
    <property type="entry name" value="BCTRLSENSOR"/>
</dbReference>
<dbReference type="PROSITE" id="PS50109">
    <property type="entry name" value="HIS_KIN"/>
    <property type="match status" value="1"/>
</dbReference>
<dbReference type="GO" id="GO:0005886">
    <property type="term" value="C:plasma membrane"/>
    <property type="evidence" value="ECO:0007669"/>
    <property type="project" value="TreeGrafter"/>
</dbReference>
<keyword evidence="8" id="KW-1133">Transmembrane helix</keyword>
<dbReference type="Pfam" id="PF00512">
    <property type="entry name" value="HisKA"/>
    <property type="match status" value="1"/>
</dbReference>
<feature type="domain" description="Histidine kinase" evidence="9">
    <location>
        <begin position="296"/>
        <end position="514"/>
    </location>
</feature>
<dbReference type="SUPFAM" id="SSF52172">
    <property type="entry name" value="CheY-like"/>
    <property type="match status" value="1"/>
</dbReference>
<dbReference type="Pfam" id="PF02518">
    <property type="entry name" value="HATPase_c"/>
    <property type="match status" value="1"/>
</dbReference>
<reference evidence="11 12" key="1">
    <citation type="submission" date="2018-05" db="EMBL/GenBank/DDBJ databases">
        <title>Marinifilum breve JC075T sp. nov., a marine bacterium isolated from Yongle Blue Hole in the South China Sea.</title>
        <authorList>
            <person name="Fu T."/>
        </authorList>
    </citation>
    <scope>NUCLEOTIDE SEQUENCE [LARGE SCALE GENOMIC DNA]</scope>
    <source>
        <strain evidence="11 12">JC075</strain>
    </source>
</reference>
<dbReference type="CDD" id="cd00082">
    <property type="entry name" value="HisKA"/>
    <property type="match status" value="1"/>
</dbReference>
<sequence>MKGLKFQTRLILGFSTILLFSFIIGIIAFIEIKTISKNTESIYRHPLTVSNSVRDINISINAIHRSMKDVVLAKNIEELYESILLVNKHDRQVYTSFKLVKERFLGDKEVVNDAYAAYRDWEKIRNEVIMLKKGGHDERAADITRGRGAFHVNLLFEKTKILTDFAQNKADEFYHNTIESGEKSIAILITSISLILLISLVTAVWLSKSISRPIHNFIEEISTIFTNQDDLIDNVQNKSEQEILGITSKKLRSAYQKLNDFNKELDQKIEQRTSELKDAKEMAEESEQLKSAFLANMSHEIRTPLNSILGFSEFLKKDNLPKEKKELYLNMIDNGGQRLLTIISDIVDISKIESNQFSLSYEITMLNEIMDNLERQFAIITNKKGIELKAVKSLDDYSSFISTDITRLSQVISNLLENSIKFTDKGTIEFGYQVNKNKLLFHVRDTGIGIPKEFHHLIFERFRQTDTQESKLHTGTGLGLSIARGIVELFGGDIWVESEEGTGACFYFELPYLPTASSQVDKKIKTEELFLHTNGKTILVVEDEPSNFIYIRDLLSEFNYSVIHAKNGQDAVDIINTKIDIDLILMDIKMPVMNGLQATREIRKTNKKVPVIAQTAYAMLEDKRQALNAGCNDYLAKPITFQAFSEIVQKHLSHNN</sequence>
<evidence type="ECO:0000256" key="2">
    <source>
        <dbReference type="ARBA" id="ARBA00012438"/>
    </source>
</evidence>
<dbReference type="GO" id="GO:0009927">
    <property type="term" value="F:histidine phosphotransfer kinase activity"/>
    <property type="evidence" value="ECO:0007669"/>
    <property type="project" value="TreeGrafter"/>
</dbReference>
<dbReference type="Pfam" id="PF00072">
    <property type="entry name" value="Response_reg"/>
    <property type="match status" value="1"/>
</dbReference>
<evidence type="ECO:0000256" key="3">
    <source>
        <dbReference type="ARBA" id="ARBA00022553"/>
    </source>
</evidence>
<evidence type="ECO:0000256" key="4">
    <source>
        <dbReference type="ARBA" id="ARBA00022679"/>
    </source>
</evidence>
<accession>A0A2V4A1P8</accession>
<keyword evidence="3 6" id="KW-0597">Phosphoprotein</keyword>
<evidence type="ECO:0000256" key="6">
    <source>
        <dbReference type="PROSITE-ProRule" id="PRU00169"/>
    </source>
</evidence>
<dbReference type="SUPFAM" id="SSF55874">
    <property type="entry name" value="ATPase domain of HSP90 chaperone/DNA topoisomerase II/histidine kinase"/>
    <property type="match status" value="1"/>
</dbReference>
<dbReference type="InterPro" id="IPR036890">
    <property type="entry name" value="HATPase_C_sf"/>
</dbReference>
<dbReference type="EC" id="2.7.13.3" evidence="2"/>
<dbReference type="FunFam" id="3.30.565.10:FF:000010">
    <property type="entry name" value="Sensor histidine kinase RcsC"/>
    <property type="match status" value="1"/>
</dbReference>
<evidence type="ECO:0000313" key="12">
    <source>
        <dbReference type="Proteomes" id="UP000248079"/>
    </source>
</evidence>
<dbReference type="PROSITE" id="PS50110">
    <property type="entry name" value="RESPONSE_REGULATORY"/>
    <property type="match status" value="1"/>
</dbReference>
<evidence type="ECO:0000256" key="8">
    <source>
        <dbReference type="SAM" id="Phobius"/>
    </source>
</evidence>